<accession>A0ABS7Y880</accession>
<name>A0ABS7Y880_9BURK</name>
<dbReference type="EMBL" id="JAHYBX010000002">
    <property type="protein sequence ID" value="MCA1855886.1"/>
    <property type="molecule type" value="Genomic_DNA"/>
</dbReference>
<dbReference type="InterPro" id="IPR051924">
    <property type="entry name" value="GST_Kappa/NadH"/>
</dbReference>
<comment type="similarity">
    <text evidence="1">Belongs to the GST superfamily. NadH family.</text>
</comment>
<dbReference type="SUPFAM" id="SSF52833">
    <property type="entry name" value="Thioredoxin-like"/>
    <property type="match status" value="1"/>
</dbReference>
<evidence type="ECO:0000313" key="4">
    <source>
        <dbReference type="Proteomes" id="UP001198602"/>
    </source>
</evidence>
<dbReference type="InterPro" id="IPR001853">
    <property type="entry name" value="DSBA-like_thioredoxin_dom"/>
</dbReference>
<proteinExistence type="inferred from homology"/>
<dbReference type="InterPro" id="IPR036249">
    <property type="entry name" value="Thioredoxin-like_sf"/>
</dbReference>
<protein>
    <recommendedName>
        <fullName evidence="1">2-hydroxychromene-2-carboxylate isomerase</fullName>
        <ecNumber evidence="1">5.99.1.4</ecNumber>
    </recommendedName>
</protein>
<comment type="caution">
    <text evidence="3">The sequence shown here is derived from an EMBL/GenBank/DDBJ whole genome shotgun (WGS) entry which is preliminary data.</text>
</comment>
<dbReference type="PIRSF" id="PIRSF006386">
    <property type="entry name" value="HCCAis_GSTk"/>
    <property type="match status" value="1"/>
</dbReference>
<organism evidence="3 4">
    <name type="scientific">Massilia hydrophila</name>
    <dbReference type="NCBI Taxonomy" id="3044279"/>
    <lineage>
        <taxon>Bacteria</taxon>
        <taxon>Pseudomonadati</taxon>
        <taxon>Pseudomonadota</taxon>
        <taxon>Betaproteobacteria</taxon>
        <taxon>Burkholderiales</taxon>
        <taxon>Oxalobacteraceae</taxon>
        <taxon>Telluria group</taxon>
        <taxon>Massilia</taxon>
    </lineage>
</organism>
<dbReference type="PANTHER" id="PTHR42943">
    <property type="entry name" value="GLUTATHIONE S-TRANSFERASE KAPPA"/>
    <property type="match status" value="1"/>
</dbReference>
<dbReference type="EC" id="5.99.1.4" evidence="1"/>
<keyword evidence="4" id="KW-1185">Reference proteome</keyword>
<dbReference type="Gene3D" id="3.40.30.10">
    <property type="entry name" value="Glutaredoxin"/>
    <property type="match status" value="1"/>
</dbReference>
<dbReference type="Pfam" id="PF01323">
    <property type="entry name" value="DSBA"/>
    <property type="match status" value="1"/>
</dbReference>
<dbReference type="RefSeq" id="WP_225238248.1">
    <property type="nucleotide sequence ID" value="NZ_JAHYBX010000002.1"/>
</dbReference>
<dbReference type="PANTHER" id="PTHR42943:SF2">
    <property type="entry name" value="GLUTATHIONE S-TRANSFERASE KAPPA 1"/>
    <property type="match status" value="1"/>
</dbReference>
<dbReference type="Proteomes" id="UP001198602">
    <property type="component" value="Unassembled WGS sequence"/>
</dbReference>
<keyword evidence="1 3" id="KW-0413">Isomerase</keyword>
<dbReference type="InterPro" id="IPR044087">
    <property type="entry name" value="NahD-like"/>
</dbReference>
<evidence type="ECO:0000313" key="3">
    <source>
        <dbReference type="EMBL" id="MCA1855886.1"/>
    </source>
</evidence>
<gene>
    <name evidence="3" type="ORF">LE190_08095</name>
</gene>
<dbReference type="CDD" id="cd03022">
    <property type="entry name" value="DsbA_HCCA_Iso"/>
    <property type="match status" value="1"/>
</dbReference>
<evidence type="ECO:0000259" key="2">
    <source>
        <dbReference type="Pfam" id="PF01323"/>
    </source>
</evidence>
<feature type="domain" description="DSBA-like thioredoxin" evidence="2">
    <location>
        <begin position="5"/>
        <end position="191"/>
    </location>
</feature>
<dbReference type="GO" id="GO:0016853">
    <property type="term" value="F:isomerase activity"/>
    <property type="evidence" value="ECO:0007669"/>
    <property type="project" value="UniProtKB-KW"/>
</dbReference>
<evidence type="ECO:0000256" key="1">
    <source>
        <dbReference type="PIRNR" id="PIRNR006386"/>
    </source>
</evidence>
<sequence length="199" mass="22727">MPAPIEFWFEFGSNYSYLALMRIEEEARRAQVPLHWKPFLLGPILRELGWQSSPFVDQKEKGDYVWRDMARRAARYGLPFRRPSDFPRRAVLPMRVALLGSAQPWMGEFCRRVMLRNWAQDAAIDNDDCVLAALAGLVADPSAILFQARQEPARDALRAQTAEARRLGIFGAPTFMVAGEMFWGDDRLEDALDHARTLG</sequence>
<comment type="catalytic activity">
    <reaction evidence="1">
        <text>2-hydroxychromene-2-carboxylate = (3E)-4-(2-hydroxyphenyl)-2-oxobut-3-enoate</text>
        <dbReference type="Rhea" id="RHEA:27401"/>
        <dbReference type="ChEBI" id="CHEBI:59350"/>
        <dbReference type="ChEBI" id="CHEBI:59353"/>
        <dbReference type="EC" id="5.99.1.4"/>
    </reaction>
</comment>
<reference evidence="3 4" key="1">
    <citation type="submission" date="2021-07" db="EMBL/GenBank/DDBJ databases">
        <title>Characterization of Violacein-producing bacteria and related species.</title>
        <authorList>
            <person name="Wilson H.S."/>
            <person name="De Leon M.E."/>
        </authorList>
    </citation>
    <scope>NUCLEOTIDE SEQUENCE [LARGE SCALE GENOMIC DNA]</scope>
    <source>
        <strain evidence="3 4">HSC-2F05</strain>
    </source>
</reference>
<dbReference type="InterPro" id="IPR014440">
    <property type="entry name" value="HCCAis_GSTk"/>
</dbReference>